<dbReference type="SMART" id="SM00219">
    <property type="entry name" value="TyrKc"/>
    <property type="match status" value="1"/>
</dbReference>
<evidence type="ECO:0000259" key="7">
    <source>
        <dbReference type="PROSITE" id="PS50011"/>
    </source>
</evidence>
<dbReference type="InterPro" id="IPR017441">
    <property type="entry name" value="Protein_kinase_ATP_BS"/>
</dbReference>
<dbReference type="AlphaFoldDB" id="A0A5D4MI23"/>
<dbReference type="RefSeq" id="WP_148952580.1">
    <property type="nucleotide sequence ID" value="NZ_VTEG01000001.1"/>
</dbReference>
<protein>
    <submittedName>
        <fullName evidence="8">Serine/threonine-protein kinase</fullName>
    </submittedName>
</protein>
<keyword evidence="4 8" id="KW-0418">Kinase</keyword>
<dbReference type="GO" id="GO:0004713">
    <property type="term" value="F:protein tyrosine kinase activity"/>
    <property type="evidence" value="ECO:0007669"/>
    <property type="project" value="InterPro"/>
</dbReference>
<keyword evidence="3 6" id="KW-0547">Nucleotide-binding</keyword>
<feature type="binding site" evidence="6">
    <location>
        <position position="52"/>
    </location>
    <ligand>
        <name>ATP</name>
        <dbReference type="ChEBI" id="CHEBI:30616"/>
    </ligand>
</feature>
<dbReference type="GO" id="GO:0005524">
    <property type="term" value="F:ATP binding"/>
    <property type="evidence" value="ECO:0007669"/>
    <property type="project" value="UniProtKB-UniRule"/>
</dbReference>
<sequence>MIFSLKNLLSLPYKEGTILNEKYKVLRFIGQGSYGQVYLALDQNSSRLVVIKRNRKRKGKDCEGMLRVEAETLSMLDHPSIPKKIDLFQEGKSLCLVMEHIEGQNFEDLILNDGLIYSEKESLFILQEVLSTVAYLHEHECIHRDLRLPNIIKNEQGIHVIDFGLAVFGEMESHSLSHGDTSEKTLFREHSFKSDYYALGHFLLFLLYSSFQPDSKQERTWEEELNITEATRKLIRRMLRSEKAYDHISEITNDVAAILKHLQLKEQA</sequence>
<evidence type="ECO:0000313" key="9">
    <source>
        <dbReference type="Proteomes" id="UP000325182"/>
    </source>
</evidence>
<dbReference type="PROSITE" id="PS00107">
    <property type="entry name" value="PROTEIN_KINASE_ATP"/>
    <property type="match status" value="1"/>
</dbReference>
<dbReference type="PANTHER" id="PTHR24346">
    <property type="entry name" value="MAP/MICROTUBULE AFFINITY-REGULATING KINASE"/>
    <property type="match status" value="1"/>
</dbReference>
<evidence type="ECO:0000256" key="2">
    <source>
        <dbReference type="ARBA" id="ARBA00022679"/>
    </source>
</evidence>
<reference evidence="8 9" key="1">
    <citation type="submission" date="2019-08" db="EMBL/GenBank/DDBJ databases">
        <title>Bacillus genomes from the desert of Cuatro Cienegas, Coahuila.</title>
        <authorList>
            <person name="Olmedo-Alvarez G."/>
        </authorList>
    </citation>
    <scope>NUCLEOTIDE SEQUENCE [LARGE SCALE GENOMIC DNA]</scope>
    <source>
        <strain evidence="8 9">CH128b_4D</strain>
    </source>
</reference>
<evidence type="ECO:0000256" key="3">
    <source>
        <dbReference type="ARBA" id="ARBA00022741"/>
    </source>
</evidence>
<keyword evidence="2" id="KW-0808">Transferase</keyword>
<keyword evidence="5 6" id="KW-0067">ATP-binding</keyword>
<dbReference type="InterPro" id="IPR000719">
    <property type="entry name" value="Prot_kinase_dom"/>
</dbReference>
<dbReference type="InterPro" id="IPR020635">
    <property type="entry name" value="Tyr_kinase_cat_dom"/>
</dbReference>
<dbReference type="PANTHER" id="PTHR24346:SF82">
    <property type="entry name" value="KP78A-RELATED"/>
    <property type="match status" value="1"/>
</dbReference>
<evidence type="ECO:0000256" key="6">
    <source>
        <dbReference type="PROSITE-ProRule" id="PRU10141"/>
    </source>
</evidence>
<keyword evidence="1" id="KW-0723">Serine/threonine-protein kinase</keyword>
<dbReference type="EMBL" id="VTEG01000001">
    <property type="protein sequence ID" value="TYS01218.1"/>
    <property type="molecule type" value="Genomic_DNA"/>
</dbReference>
<evidence type="ECO:0000313" key="8">
    <source>
        <dbReference type="EMBL" id="TYS01218.1"/>
    </source>
</evidence>
<evidence type="ECO:0000256" key="1">
    <source>
        <dbReference type="ARBA" id="ARBA00022527"/>
    </source>
</evidence>
<dbReference type="GO" id="GO:0005737">
    <property type="term" value="C:cytoplasm"/>
    <property type="evidence" value="ECO:0007669"/>
    <property type="project" value="TreeGrafter"/>
</dbReference>
<dbReference type="SUPFAM" id="SSF56112">
    <property type="entry name" value="Protein kinase-like (PK-like)"/>
    <property type="match status" value="1"/>
</dbReference>
<dbReference type="PROSITE" id="PS50011">
    <property type="entry name" value="PROTEIN_KINASE_DOM"/>
    <property type="match status" value="1"/>
</dbReference>
<evidence type="ECO:0000256" key="4">
    <source>
        <dbReference type="ARBA" id="ARBA00022777"/>
    </source>
</evidence>
<organism evidence="8 9">
    <name type="scientific">Rossellomorea vietnamensis</name>
    <dbReference type="NCBI Taxonomy" id="218284"/>
    <lineage>
        <taxon>Bacteria</taxon>
        <taxon>Bacillati</taxon>
        <taxon>Bacillota</taxon>
        <taxon>Bacilli</taxon>
        <taxon>Bacillales</taxon>
        <taxon>Bacillaceae</taxon>
        <taxon>Rossellomorea</taxon>
    </lineage>
</organism>
<dbReference type="Proteomes" id="UP000325182">
    <property type="component" value="Unassembled WGS sequence"/>
</dbReference>
<comment type="caution">
    <text evidence="8">The sequence shown here is derived from an EMBL/GenBank/DDBJ whole genome shotgun (WGS) entry which is preliminary data.</text>
</comment>
<dbReference type="Gene3D" id="1.10.510.10">
    <property type="entry name" value="Transferase(Phosphotransferase) domain 1"/>
    <property type="match status" value="1"/>
</dbReference>
<proteinExistence type="predicted"/>
<evidence type="ECO:0000256" key="5">
    <source>
        <dbReference type="ARBA" id="ARBA00022840"/>
    </source>
</evidence>
<gene>
    <name evidence="8" type="ORF">FZC84_00680</name>
</gene>
<dbReference type="GO" id="GO:0004674">
    <property type="term" value="F:protein serine/threonine kinase activity"/>
    <property type="evidence" value="ECO:0007669"/>
    <property type="project" value="UniProtKB-KW"/>
</dbReference>
<dbReference type="InterPro" id="IPR011009">
    <property type="entry name" value="Kinase-like_dom_sf"/>
</dbReference>
<name>A0A5D4MI23_9BACI</name>
<dbReference type="Pfam" id="PF00069">
    <property type="entry name" value="Pkinase"/>
    <property type="match status" value="1"/>
</dbReference>
<feature type="domain" description="Protein kinase" evidence="7">
    <location>
        <begin position="23"/>
        <end position="268"/>
    </location>
</feature>
<accession>A0A5D4MI23</accession>
<dbReference type="GO" id="GO:0035556">
    <property type="term" value="P:intracellular signal transduction"/>
    <property type="evidence" value="ECO:0007669"/>
    <property type="project" value="TreeGrafter"/>
</dbReference>
<dbReference type="CDD" id="cd00180">
    <property type="entry name" value="PKc"/>
    <property type="match status" value="1"/>
</dbReference>